<accession>A0A1X1WFP2</accession>
<proteinExistence type="predicted"/>
<evidence type="ECO:0000313" key="1">
    <source>
        <dbReference type="EMBL" id="ORV85340.1"/>
    </source>
</evidence>
<reference evidence="1 2" key="1">
    <citation type="submission" date="2016-01" db="EMBL/GenBank/DDBJ databases">
        <title>The new phylogeny of the genus Mycobacterium.</title>
        <authorList>
            <person name="Tarcisio F."/>
            <person name="Conor M."/>
            <person name="Antonella G."/>
            <person name="Elisabetta G."/>
            <person name="Giulia F.S."/>
            <person name="Sara T."/>
            <person name="Anna F."/>
            <person name="Clotilde B."/>
            <person name="Roberto B."/>
            <person name="Veronica D.S."/>
            <person name="Fabio R."/>
            <person name="Monica P."/>
            <person name="Olivier J."/>
            <person name="Enrico T."/>
            <person name="Nicola S."/>
        </authorList>
    </citation>
    <scope>NUCLEOTIDE SEQUENCE [LARGE SCALE GENOMIC DNA]</scope>
    <source>
        <strain evidence="1 2">DSM 45541</strain>
    </source>
</reference>
<dbReference type="EMBL" id="LQPC01000042">
    <property type="protein sequence ID" value="ORV85340.1"/>
    <property type="molecule type" value="Genomic_DNA"/>
</dbReference>
<dbReference type="Proteomes" id="UP000193622">
    <property type="component" value="Unassembled WGS sequence"/>
</dbReference>
<protein>
    <submittedName>
        <fullName evidence="1">Uncharacterized protein</fullName>
    </submittedName>
</protein>
<gene>
    <name evidence="1" type="ORF">AWC12_20715</name>
</gene>
<evidence type="ECO:0000313" key="2">
    <source>
        <dbReference type="Proteomes" id="UP000193622"/>
    </source>
</evidence>
<sequence>MAVEPDQVAAFLGKPEDAAILATAEQAIPVVTVMVRAYVRGNGDWEPNEEVEAVIVTAAARMVSNPSGLSHDETAGPFTRSVRGAFQGWTLAELCVLNRYRKRAL</sequence>
<comment type="caution">
    <text evidence="1">The sequence shown here is derived from an EMBL/GenBank/DDBJ whole genome shotgun (WGS) entry which is preliminary data.</text>
</comment>
<dbReference type="RefSeq" id="WP_085176585.1">
    <property type="nucleotide sequence ID" value="NZ_LQPC01000042.1"/>
</dbReference>
<name>A0A1X1WFP2_MYCIR</name>
<dbReference type="AlphaFoldDB" id="A0A1X1WFP2"/>
<organism evidence="1 2">
    <name type="scientific">Mycolicibacterium iranicum</name>
    <name type="common">Mycobacterium iranicum</name>
    <dbReference type="NCBI Taxonomy" id="912594"/>
    <lineage>
        <taxon>Bacteria</taxon>
        <taxon>Bacillati</taxon>
        <taxon>Actinomycetota</taxon>
        <taxon>Actinomycetes</taxon>
        <taxon>Mycobacteriales</taxon>
        <taxon>Mycobacteriaceae</taxon>
        <taxon>Mycolicibacterium</taxon>
    </lineage>
</organism>